<dbReference type="Pfam" id="PF02412">
    <property type="entry name" value="TSP_3"/>
    <property type="match status" value="5"/>
</dbReference>
<dbReference type="Pfam" id="PF00691">
    <property type="entry name" value="OmpA"/>
    <property type="match status" value="1"/>
</dbReference>
<evidence type="ECO:0000313" key="9">
    <source>
        <dbReference type="EMBL" id="RZS75976.1"/>
    </source>
</evidence>
<sequence length="522" mass="57232">MKKLFTLLCFTVLASVCFGQLRLALAGGPHQSKILESNNLPGWTDLTKPGYSGRSGFHLGVLAEFPISENKRWHIQPGIFYMTKGRKFSHTYDTASVQTDSLSYKQQFSPNYIDIPVNLTYKLPLGRKTSFFVSAGPYIGFFYTGKQRTETRIVEQDDVVKLKTNEQPIESGNETWKVKTIDYGVNARAGLEFGNVFVSGFFSQGFNDFYTAPYEAKFNNQVMGATLGIWLGKAPIFEGKPKDKDNDGIIDKDDACPTEPGTLAAGGCPDRDGDGVADKVDQCPDIAGLRKYGGCPPPDRDGDGIPDEEDKCPDVPGTQKYRGCPIPDTDRDGVNDEEDKCPTLAGNKENNGCPLLDTDGDGIPDKEDKCPTVRGPRSNKGCPELQKELIDKVNYVAKQIFFDNGSESLTPSSKKALDEVVAIMNNNPHLVMAIDGHSDNTGNAQRNLNLSAKRANAVKSYLVQRGINQLRLDASGFGQTKPIADNKTEAGRAKNRRVELRLASDWGYIRPSASWKASAASR</sequence>
<dbReference type="Pfam" id="PF13568">
    <property type="entry name" value="OMP_b-brl_2"/>
    <property type="match status" value="1"/>
</dbReference>
<dbReference type="Gene3D" id="3.30.1330.60">
    <property type="entry name" value="OmpA-like domain"/>
    <property type="match status" value="1"/>
</dbReference>
<dbReference type="Proteomes" id="UP000293874">
    <property type="component" value="Unassembled WGS sequence"/>
</dbReference>
<dbReference type="GO" id="GO:0007155">
    <property type="term" value="P:cell adhesion"/>
    <property type="evidence" value="ECO:0007669"/>
    <property type="project" value="InterPro"/>
</dbReference>
<evidence type="ECO:0000256" key="3">
    <source>
        <dbReference type="ARBA" id="ARBA00023136"/>
    </source>
</evidence>
<feature type="signal peptide" evidence="7">
    <location>
        <begin position="1"/>
        <end position="26"/>
    </location>
</feature>
<dbReference type="PANTHER" id="PTHR30329">
    <property type="entry name" value="STATOR ELEMENT OF FLAGELLAR MOTOR COMPLEX"/>
    <property type="match status" value="1"/>
</dbReference>
<feature type="domain" description="OmpA-like" evidence="8">
    <location>
        <begin position="389"/>
        <end position="506"/>
    </location>
</feature>
<organism evidence="9 10">
    <name type="scientific">Pseudobacter ginsenosidimutans</name>
    <dbReference type="NCBI Taxonomy" id="661488"/>
    <lineage>
        <taxon>Bacteria</taxon>
        <taxon>Pseudomonadati</taxon>
        <taxon>Bacteroidota</taxon>
        <taxon>Chitinophagia</taxon>
        <taxon>Chitinophagales</taxon>
        <taxon>Chitinophagaceae</taxon>
        <taxon>Pseudobacter</taxon>
    </lineage>
</organism>
<feature type="region of interest" description="Disordered" evidence="6">
    <location>
        <begin position="290"/>
        <end position="337"/>
    </location>
</feature>
<accession>A0A4Q7N4N1</accession>
<feature type="region of interest" description="Disordered" evidence="6">
    <location>
        <begin position="352"/>
        <end position="378"/>
    </location>
</feature>
<dbReference type="GO" id="GO:0009279">
    <property type="term" value="C:cell outer membrane"/>
    <property type="evidence" value="ECO:0007669"/>
    <property type="project" value="UniProtKB-SubCell"/>
</dbReference>
<keyword evidence="10" id="KW-1185">Reference proteome</keyword>
<dbReference type="InterPro" id="IPR003367">
    <property type="entry name" value="Thrombospondin_3-like_rpt"/>
</dbReference>
<dbReference type="CDD" id="cd07185">
    <property type="entry name" value="OmpA_C-like"/>
    <property type="match status" value="1"/>
</dbReference>
<evidence type="ECO:0000313" key="10">
    <source>
        <dbReference type="Proteomes" id="UP000293874"/>
    </source>
</evidence>
<dbReference type="InterPro" id="IPR006665">
    <property type="entry name" value="OmpA-like"/>
</dbReference>
<proteinExistence type="predicted"/>
<feature type="chain" id="PRO_5020845729" evidence="7">
    <location>
        <begin position="27"/>
        <end position="522"/>
    </location>
</feature>
<name>A0A4Q7N4N1_9BACT</name>
<protein>
    <submittedName>
        <fullName evidence="9">Outer membrane protein OmpA-like peptidoglycan-associated protein</fullName>
    </submittedName>
</protein>
<dbReference type="PRINTS" id="PR01023">
    <property type="entry name" value="NAFLGMOTY"/>
</dbReference>
<evidence type="ECO:0000256" key="2">
    <source>
        <dbReference type="ARBA" id="ARBA00022729"/>
    </source>
</evidence>
<evidence type="ECO:0000256" key="1">
    <source>
        <dbReference type="ARBA" id="ARBA00004442"/>
    </source>
</evidence>
<dbReference type="PANTHER" id="PTHR30329:SF21">
    <property type="entry name" value="LIPOPROTEIN YIAD-RELATED"/>
    <property type="match status" value="1"/>
</dbReference>
<reference evidence="9 10" key="1">
    <citation type="submission" date="2019-02" db="EMBL/GenBank/DDBJ databases">
        <title>Genomic Encyclopedia of Type Strains, Phase IV (KMG-IV): sequencing the most valuable type-strain genomes for metagenomic binning, comparative biology and taxonomic classification.</title>
        <authorList>
            <person name="Goeker M."/>
        </authorList>
    </citation>
    <scope>NUCLEOTIDE SEQUENCE [LARGE SCALE GENOMIC DNA]</scope>
    <source>
        <strain evidence="9 10">DSM 18116</strain>
    </source>
</reference>
<dbReference type="PRINTS" id="PR01021">
    <property type="entry name" value="OMPADOMAIN"/>
</dbReference>
<dbReference type="EMBL" id="SGXA01000001">
    <property type="protein sequence ID" value="RZS75976.1"/>
    <property type="molecule type" value="Genomic_DNA"/>
</dbReference>
<dbReference type="GO" id="GO:0005509">
    <property type="term" value="F:calcium ion binding"/>
    <property type="evidence" value="ECO:0007669"/>
    <property type="project" value="InterPro"/>
</dbReference>
<evidence type="ECO:0000256" key="5">
    <source>
        <dbReference type="PROSITE-ProRule" id="PRU00473"/>
    </source>
</evidence>
<evidence type="ECO:0000256" key="7">
    <source>
        <dbReference type="SAM" id="SignalP"/>
    </source>
</evidence>
<dbReference type="InterPro" id="IPR036737">
    <property type="entry name" value="OmpA-like_sf"/>
</dbReference>
<dbReference type="SUPFAM" id="SSF103088">
    <property type="entry name" value="OmpA-like"/>
    <property type="match status" value="1"/>
</dbReference>
<evidence type="ECO:0000259" key="8">
    <source>
        <dbReference type="PROSITE" id="PS51123"/>
    </source>
</evidence>
<gene>
    <name evidence="9" type="ORF">EV199_1852</name>
</gene>
<dbReference type="InterPro" id="IPR028974">
    <property type="entry name" value="TSP_type-3_rpt"/>
</dbReference>
<evidence type="ECO:0000256" key="6">
    <source>
        <dbReference type="SAM" id="MobiDB-lite"/>
    </source>
</evidence>
<dbReference type="Gene3D" id="4.10.1080.10">
    <property type="entry name" value="TSP type-3 repeat"/>
    <property type="match status" value="1"/>
</dbReference>
<dbReference type="InterPro" id="IPR025665">
    <property type="entry name" value="Beta-barrel_OMP_2"/>
</dbReference>
<dbReference type="SUPFAM" id="SSF103647">
    <property type="entry name" value="TSP type-3 repeat"/>
    <property type="match status" value="2"/>
</dbReference>
<dbReference type="InterPro" id="IPR006664">
    <property type="entry name" value="OMP_bac"/>
</dbReference>
<dbReference type="PROSITE" id="PS51123">
    <property type="entry name" value="OMPA_2"/>
    <property type="match status" value="1"/>
</dbReference>
<dbReference type="RefSeq" id="WP_130540307.1">
    <property type="nucleotide sequence ID" value="NZ_CP042431.1"/>
</dbReference>
<dbReference type="InterPro" id="IPR050330">
    <property type="entry name" value="Bact_OuterMem_StrucFunc"/>
</dbReference>
<comment type="caution">
    <text evidence="9">The sequence shown here is derived from an EMBL/GenBank/DDBJ whole genome shotgun (WGS) entry which is preliminary data.</text>
</comment>
<dbReference type="AlphaFoldDB" id="A0A4Q7N4N1"/>
<keyword evidence="3 5" id="KW-0472">Membrane</keyword>
<comment type="subcellular location">
    <subcellularLocation>
        <location evidence="1">Cell outer membrane</location>
    </subcellularLocation>
</comment>
<dbReference type="OrthoDB" id="1522982at2"/>
<keyword evidence="2 7" id="KW-0732">Signal</keyword>
<evidence type="ECO:0000256" key="4">
    <source>
        <dbReference type="ARBA" id="ARBA00023237"/>
    </source>
</evidence>
<keyword evidence="4" id="KW-0998">Cell outer membrane</keyword>